<protein>
    <submittedName>
        <fullName evidence="3">Dentin sialophosphoprotein-like</fullName>
    </submittedName>
</protein>
<gene>
    <name evidence="3" type="primary">LOC115223220</name>
</gene>
<dbReference type="Proteomes" id="UP000515154">
    <property type="component" value="Linkage group LG22"/>
</dbReference>
<evidence type="ECO:0000313" key="2">
    <source>
        <dbReference type="Proteomes" id="UP000515154"/>
    </source>
</evidence>
<accession>A0A6P7TH84</accession>
<feature type="compositionally biased region" description="Basic and acidic residues" evidence="1">
    <location>
        <begin position="249"/>
        <end position="262"/>
    </location>
</feature>
<organism evidence="2 3">
    <name type="scientific">Octopus sinensis</name>
    <name type="common">East Asian common octopus</name>
    <dbReference type="NCBI Taxonomy" id="2607531"/>
    <lineage>
        <taxon>Eukaryota</taxon>
        <taxon>Metazoa</taxon>
        <taxon>Spiralia</taxon>
        <taxon>Lophotrochozoa</taxon>
        <taxon>Mollusca</taxon>
        <taxon>Cephalopoda</taxon>
        <taxon>Coleoidea</taxon>
        <taxon>Octopodiformes</taxon>
        <taxon>Octopoda</taxon>
        <taxon>Incirrata</taxon>
        <taxon>Octopodidae</taxon>
        <taxon>Octopus</taxon>
    </lineage>
</organism>
<dbReference type="AlphaFoldDB" id="A0A6P7TH84"/>
<feature type="compositionally biased region" description="Basic residues" evidence="1">
    <location>
        <begin position="153"/>
        <end position="172"/>
    </location>
</feature>
<feature type="region of interest" description="Disordered" evidence="1">
    <location>
        <begin position="88"/>
        <end position="189"/>
    </location>
</feature>
<feature type="compositionally biased region" description="Basic and acidic residues" evidence="1">
    <location>
        <begin position="51"/>
        <end position="60"/>
    </location>
</feature>
<sequence length="349" mass="38648">MDVKKKCSMKTPHSEKDSSAEDHLQKTPKKSVSSEGCRSSERRRNKPEFSMPKRSDVWDNIKDVPLKGMGSLIPRKIVNDFVVNNYRYNHDPNYTSGEESPFVESAEESDGFTKAKTKQQKAIKKRIKNSSKRQQKGSDSSESFDSSEESVMKAKKLNLKSMCKKVHTKNSAKKPLSESLESSDNSDNAIVKSALRIRKVISSESDSTESQEKISKAAQISLISKRKKAPQALQSSSSSVSDSEVAGGRGDKSKMERDEKAKRLSVMNKSVKHSHFKWGSSEEEEKEKIVSITKKARNAGTISSEWSGSVSDVCVEDSSENSVSDRDFICKDLPSAASSSKTVGKNSDK</sequence>
<feature type="compositionally biased region" description="Basic residues" evidence="1">
    <location>
        <begin position="115"/>
        <end position="135"/>
    </location>
</feature>
<keyword evidence="2" id="KW-1185">Reference proteome</keyword>
<feature type="compositionally biased region" description="Basic and acidic residues" evidence="1">
    <location>
        <begin position="12"/>
        <end position="25"/>
    </location>
</feature>
<feature type="region of interest" description="Disordered" evidence="1">
    <location>
        <begin position="1"/>
        <end position="60"/>
    </location>
</feature>
<proteinExistence type="predicted"/>
<evidence type="ECO:0000256" key="1">
    <source>
        <dbReference type="SAM" id="MobiDB-lite"/>
    </source>
</evidence>
<reference evidence="3" key="1">
    <citation type="submission" date="2025-08" db="UniProtKB">
        <authorList>
            <consortium name="RefSeq"/>
        </authorList>
    </citation>
    <scope>IDENTIFICATION</scope>
</reference>
<feature type="compositionally biased region" description="Low complexity" evidence="1">
    <location>
        <begin position="177"/>
        <end position="188"/>
    </location>
</feature>
<feature type="region of interest" description="Disordered" evidence="1">
    <location>
        <begin position="223"/>
        <end position="283"/>
    </location>
</feature>
<evidence type="ECO:0000313" key="3">
    <source>
        <dbReference type="RefSeq" id="XP_029649560.1"/>
    </source>
</evidence>
<dbReference type="RefSeq" id="XP_029649560.1">
    <property type="nucleotide sequence ID" value="XM_029793700.2"/>
</dbReference>
<dbReference type="KEGG" id="osn:115223220"/>
<name>A0A6P7TH84_9MOLL</name>